<dbReference type="Pfam" id="PF23343">
    <property type="entry name" value="REP_ORF2-G2P"/>
    <property type="match status" value="1"/>
</dbReference>
<evidence type="ECO:0000313" key="4">
    <source>
        <dbReference type="Proteomes" id="UP000228888"/>
    </source>
</evidence>
<feature type="domain" description="Replication-associated protein ORF2/G2P" evidence="2">
    <location>
        <begin position="137"/>
        <end position="250"/>
    </location>
</feature>
<evidence type="ECO:0000256" key="1">
    <source>
        <dbReference type="SAM" id="MobiDB-lite"/>
    </source>
</evidence>
<proteinExistence type="predicted"/>
<accession>A0A2H9QSP8</accession>
<gene>
    <name evidence="3" type="ORF">CO124_00430</name>
</gene>
<organism evidence="3 4">
    <name type="scientific">Huberarchaeum crystalense</name>
    <dbReference type="NCBI Taxonomy" id="2014257"/>
    <lineage>
        <taxon>Archaea</taxon>
        <taxon>Candidatus Huberarchaeota</taxon>
        <taxon>Candidatus Huberarchaeia</taxon>
        <taxon>Candidatus Huberarchaeales</taxon>
        <taxon>Candidatus Huberarchaeaceae</taxon>
        <taxon>Candidatus Huberarchaeum</taxon>
    </lineage>
</organism>
<comment type="caution">
    <text evidence="3">The sequence shown here is derived from an EMBL/GenBank/DDBJ whole genome shotgun (WGS) entry which is preliminary data.</text>
</comment>
<sequence length="374" mass="44043">MAKIGRRYSWFNNKYAGTSEYPPTPRQYQELCSIANDKDNYSHPKNTVSPINIISKGFFQSEAQKALQNSQIEKAFEIAEQYIKTSKRKFYRFFDNETKKIIISKQLNRFDEAYVFSAKRKLKGLREIGHGHDIMHITLTISHAENADYVEKYRQLKDKFNDFMCYLKRVIKKNIDYISTYEVTQASDGRYHQHIHIIIIGVGFLPKKTILLLSAKWKKITNSRYIHFKYISKNRNVNIFSYAMKYITKEFANINLTTVLLFSLRGKAYTMSQRLSQLISEKIVVVGEKKYKYIDSFEAQDIFWGYNISDYDPASLTFFFSFISAEEKMKLLSEGTQQAEATQKKQEDRRKMDERDIEANKKNAINIKNMIKIK</sequence>
<reference evidence="4" key="1">
    <citation type="submission" date="2017-09" db="EMBL/GenBank/DDBJ databases">
        <title>Depth-based differentiation of microbial function through sediment-hosted aquifers and enrichment of novel symbionts in the deep terrestrial subsurface.</title>
        <authorList>
            <person name="Probst A.J."/>
            <person name="Ladd B."/>
            <person name="Jarett J.K."/>
            <person name="Geller-Mcgrath D.E."/>
            <person name="Sieber C.M.K."/>
            <person name="Emerson J.B."/>
            <person name="Anantharaman K."/>
            <person name="Thomas B.C."/>
            <person name="Malmstrom R."/>
            <person name="Stieglmeier M."/>
            <person name="Klingl A."/>
            <person name="Woyke T."/>
            <person name="Ryan C.M."/>
            <person name="Banfield J.F."/>
        </authorList>
    </citation>
    <scope>NUCLEOTIDE SEQUENCE [LARGE SCALE GENOMIC DNA]</scope>
</reference>
<dbReference type="Proteomes" id="UP000228888">
    <property type="component" value="Unassembled WGS sequence"/>
</dbReference>
<feature type="compositionally biased region" description="Basic and acidic residues" evidence="1">
    <location>
        <begin position="342"/>
        <end position="355"/>
    </location>
</feature>
<feature type="region of interest" description="Disordered" evidence="1">
    <location>
        <begin position="336"/>
        <end position="355"/>
    </location>
</feature>
<dbReference type="AlphaFoldDB" id="A0A2H9QSP8"/>
<protein>
    <recommendedName>
        <fullName evidence="2">Replication-associated protein ORF2/G2P domain-containing protein</fullName>
    </recommendedName>
</protein>
<dbReference type="EMBL" id="PFUW01000009">
    <property type="protein sequence ID" value="PJB04348.1"/>
    <property type="molecule type" value="Genomic_DNA"/>
</dbReference>
<evidence type="ECO:0000259" key="2">
    <source>
        <dbReference type="Pfam" id="PF23343"/>
    </source>
</evidence>
<evidence type="ECO:0000313" key="3">
    <source>
        <dbReference type="EMBL" id="PJB04348.1"/>
    </source>
</evidence>
<dbReference type="InterPro" id="IPR056906">
    <property type="entry name" value="ORF2/G2P_dom"/>
</dbReference>
<name>A0A2H9QSP8_HUBC1</name>